<organism evidence="1">
    <name type="scientific">freshwater metagenome</name>
    <dbReference type="NCBI Taxonomy" id="449393"/>
    <lineage>
        <taxon>unclassified sequences</taxon>
        <taxon>metagenomes</taxon>
        <taxon>ecological metagenomes</taxon>
    </lineage>
</organism>
<dbReference type="AlphaFoldDB" id="A0A6J6Z3S0"/>
<sequence>MLDRGNTLSEFTRPISEIVWIKDKRFGPTVRQHIRLVVDRTHRVQRRRTCGIDLVGRHVEQHFWSIQREHRQLLALRQAFGRECL</sequence>
<accession>A0A6J6Z3S0</accession>
<protein>
    <submittedName>
        <fullName evidence="1">Unannotated protein</fullName>
    </submittedName>
</protein>
<gene>
    <name evidence="1" type="ORF">UFOPK3010_01398</name>
</gene>
<dbReference type="EMBL" id="CAFAAM010000225">
    <property type="protein sequence ID" value="CAB4815153.1"/>
    <property type="molecule type" value="Genomic_DNA"/>
</dbReference>
<name>A0A6J6Z3S0_9ZZZZ</name>
<reference evidence="1" key="1">
    <citation type="submission" date="2020-05" db="EMBL/GenBank/DDBJ databases">
        <authorList>
            <person name="Chiriac C."/>
            <person name="Salcher M."/>
            <person name="Ghai R."/>
            <person name="Kavagutti S V."/>
        </authorList>
    </citation>
    <scope>NUCLEOTIDE SEQUENCE</scope>
</reference>
<proteinExistence type="predicted"/>
<evidence type="ECO:0000313" key="1">
    <source>
        <dbReference type="EMBL" id="CAB4815153.1"/>
    </source>
</evidence>